<evidence type="ECO:0000313" key="1">
    <source>
        <dbReference type="EMBL" id="VAW39941.1"/>
    </source>
</evidence>
<organism evidence="1">
    <name type="scientific">hydrothermal vent metagenome</name>
    <dbReference type="NCBI Taxonomy" id="652676"/>
    <lineage>
        <taxon>unclassified sequences</taxon>
        <taxon>metagenomes</taxon>
        <taxon>ecological metagenomes</taxon>
    </lineage>
</organism>
<proteinExistence type="predicted"/>
<dbReference type="AlphaFoldDB" id="A0A3B0VAP6"/>
<accession>A0A3B0VAP6</accession>
<sequence>MYISTSEVVRGTLRLLPITPQPITAQAAQMLIRRHICPKPLSKS</sequence>
<name>A0A3B0VAP6_9ZZZZ</name>
<reference evidence="1" key="1">
    <citation type="submission" date="2018-06" db="EMBL/GenBank/DDBJ databases">
        <authorList>
            <person name="Zhirakovskaya E."/>
        </authorList>
    </citation>
    <scope>NUCLEOTIDE SEQUENCE</scope>
</reference>
<protein>
    <submittedName>
        <fullName evidence="1">Uncharacterized protein</fullName>
    </submittedName>
</protein>
<gene>
    <name evidence="1" type="ORF">MNBD_GAMMA01-865</name>
</gene>
<dbReference type="EMBL" id="UOEW01000251">
    <property type="protein sequence ID" value="VAW39941.1"/>
    <property type="molecule type" value="Genomic_DNA"/>
</dbReference>